<evidence type="ECO:0000256" key="1">
    <source>
        <dbReference type="SAM" id="Coils"/>
    </source>
</evidence>
<evidence type="ECO:0000313" key="3">
    <source>
        <dbReference type="Proteomes" id="UP000184480"/>
    </source>
</evidence>
<gene>
    <name evidence="2" type="ORF">SAMN05444362_103264</name>
</gene>
<name>A0A1M4YTF0_9BACT</name>
<dbReference type="STRING" id="1346286.SAMN05444362_103264"/>
<evidence type="ECO:0000313" key="2">
    <source>
        <dbReference type="EMBL" id="SHF09035.1"/>
    </source>
</evidence>
<dbReference type="OrthoDB" id="4827574at2"/>
<keyword evidence="1" id="KW-0175">Coiled coil</keyword>
<feature type="coiled-coil region" evidence="1">
    <location>
        <begin position="16"/>
        <end position="43"/>
    </location>
</feature>
<keyword evidence="3" id="KW-1185">Reference proteome</keyword>
<dbReference type="Proteomes" id="UP000184480">
    <property type="component" value="Unassembled WGS sequence"/>
</dbReference>
<accession>A0A1M4YTF0</accession>
<evidence type="ECO:0008006" key="4">
    <source>
        <dbReference type="Google" id="ProtNLM"/>
    </source>
</evidence>
<dbReference type="EMBL" id="FQUC01000003">
    <property type="protein sequence ID" value="SHF09035.1"/>
    <property type="molecule type" value="Genomic_DNA"/>
</dbReference>
<dbReference type="RefSeq" id="WP_062177768.1">
    <property type="nucleotide sequence ID" value="NZ_BBXL01000003.1"/>
</dbReference>
<organism evidence="2 3">
    <name type="scientific">Dysgonomonas macrotermitis</name>
    <dbReference type="NCBI Taxonomy" id="1346286"/>
    <lineage>
        <taxon>Bacteria</taxon>
        <taxon>Pseudomonadati</taxon>
        <taxon>Bacteroidota</taxon>
        <taxon>Bacteroidia</taxon>
        <taxon>Bacteroidales</taxon>
        <taxon>Dysgonomonadaceae</taxon>
        <taxon>Dysgonomonas</taxon>
    </lineage>
</organism>
<protein>
    <recommendedName>
        <fullName evidence="4">DUF695 domain-containing protein</fullName>
    </recommendedName>
</protein>
<dbReference type="AlphaFoldDB" id="A0A1M4YTF0"/>
<reference evidence="3" key="1">
    <citation type="submission" date="2016-11" db="EMBL/GenBank/DDBJ databases">
        <authorList>
            <person name="Varghese N."/>
            <person name="Submissions S."/>
        </authorList>
    </citation>
    <scope>NUCLEOTIDE SEQUENCE [LARGE SCALE GENOMIC DNA]</scope>
    <source>
        <strain evidence="3">DSM 27370</strain>
    </source>
</reference>
<proteinExistence type="predicted"/>
<sequence>MSKSFKEGVDKCWKIFAKEEASIREMMDNKTEAEELLDTVNKTLSDAFHNVYFEMGINEEGKYELILTPEGDRASLFPLEYWKQAAPEELKKIWNFYSSKPGKADSEFGLRMYDTNLDKDKVQIFAEVNEQNQKVDISVYSKELLTLEENQRYSMFFILLDQFIGELYTMEYIGMIEFIDKPLNGNPTPISSLKALIDESINKYKWFPAENIIEKCSSYQMEPSKAKDWQLREDIFIGYTACIPVLNAFYNQTAELFEKFEQDGIVYGFLFYKNTNIPQDQMVPLRGEIEDKILAITQKERIADTIGGATGFYFSYMDFIIYDKKAFMKIAKEVLSEYSYLGEIGFSNFVFGEEPEYLFK</sequence>